<gene>
    <name evidence="4" type="ORF">OCH7691_01480</name>
</gene>
<reference evidence="4 5" key="1">
    <citation type="submission" date="2017-03" db="EMBL/GenBank/DDBJ databases">
        <authorList>
            <person name="Afonso C.L."/>
            <person name="Miller P.J."/>
            <person name="Scott M.A."/>
            <person name="Spackman E."/>
            <person name="Goraichik I."/>
            <person name="Dimitrov K.M."/>
            <person name="Suarez D.L."/>
            <person name="Swayne D.E."/>
        </authorList>
    </citation>
    <scope>NUCLEOTIDE SEQUENCE [LARGE SCALE GENOMIC DNA]</scope>
    <source>
        <strain evidence="4 5">CECT 7691</strain>
    </source>
</reference>
<dbReference type="InParanoid" id="A0A1Y5SBL0"/>
<dbReference type="Gene3D" id="3.40.50.2300">
    <property type="match status" value="1"/>
</dbReference>
<dbReference type="GO" id="GO:0005829">
    <property type="term" value="C:cytosol"/>
    <property type="evidence" value="ECO:0007669"/>
    <property type="project" value="TreeGrafter"/>
</dbReference>
<dbReference type="InterPro" id="IPR025669">
    <property type="entry name" value="AAA_dom"/>
</dbReference>
<dbReference type="GO" id="GO:0005524">
    <property type="term" value="F:ATP binding"/>
    <property type="evidence" value="ECO:0007669"/>
    <property type="project" value="UniProtKB-KW"/>
</dbReference>
<keyword evidence="5" id="KW-1185">Reference proteome</keyword>
<dbReference type="SUPFAM" id="SSF52172">
    <property type="entry name" value="CheY-like"/>
    <property type="match status" value="1"/>
</dbReference>
<evidence type="ECO:0000256" key="2">
    <source>
        <dbReference type="ARBA" id="ARBA00022840"/>
    </source>
</evidence>
<dbReference type="PANTHER" id="PTHR43384:SF6">
    <property type="entry name" value="SEPTUM SITE-DETERMINING PROTEIN MIND HOMOLOG, CHLOROPLASTIC"/>
    <property type="match status" value="1"/>
</dbReference>
<dbReference type="GO" id="GO:0051782">
    <property type="term" value="P:negative regulation of cell division"/>
    <property type="evidence" value="ECO:0007669"/>
    <property type="project" value="TreeGrafter"/>
</dbReference>
<organism evidence="4 5">
    <name type="scientific">Oceanibacterium hippocampi</name>
    <dbReference type="NCBI Taxonomy" id="745714"/>
    <lineage>
        <taxon>Bacteria</taxon>
        <taxon>Pseudomonadati</taxon>
        <taxon>Pseudomonadota</taxon>
        <taxon>Alphaproteobacteria</taxon>
        <taxon>Sneathiellales</taxon>
        <taxon>Sneathiellaceae</taxon>
        <taxon>Oceanibacterium</taxon>
    </lineage>
</organism>
<dbReference type="Pfam" id="PF13614">
    <property type="entry name" value="AAA_31"/>
    <property type="match status" value="1"/>
</dbReference>
<evidence type="ECO:0000313" key="5">
    <source>
        <dbReference type="Proteomes" id="UP000193200"/>
    </source>
</evidence>
<evidence type="ECO:0000256" key="1">
    <source>
        <dbReference type="ARBA" id="ARBA00022741"/>
    </source>
</evidence>
<evidence type="ECO:0000259" key="3">
    <source>
        <dbReference type="Pfam" id="PF13614"/>
    </source>
</evidence>
<accession>A0A1Y5SBL0</accession>
<evidence type="ECO:0000313" key="4">
    <source>
        <dbReference type="EMBL" id="SLN36631.1"/>
    </source>
</evidence>
<dbReference type="GO" id="GO:0009898">
    <property type="term" value="C:cytoplasmic side of plasma membrane"/>
    <property type="evidence" value="ECO:0007669"/>
    <property type="project" value="TreeGrafter"/>
</dbReference>
<dbReference type="RefSeq" id="WP_085882692.1">
    <property type="nucleotide sequence ID" value="NZ_FWFR01000001.1"/>
</dbReference>
<sequence>MASATASKRKGFFSPDVCDDFMAFLGDENELDMARQIAAKRAWPAEAVRDGGMHEALGVMKGGATARVVLVDVTGSEDPIADVERLSASVGQGASVIVIGKTNDVSFFHDLIEVGAADYLVKPINAQKLEKAIDLASQTGRATGRGRQRTGRLTVVLGVRGGVGATTIATNIAWIMAHQFSQKTALLDLDLHFGTTTLSLDLEPGNGLREALASPHRLDELFVASAIVKENDNLSVLGTEEPVEEAVNFSGDASLELVKQLRGNHSQVVVDLPRALMALQKPLLAAADSIVLVSDQTLAGIRDINRALHAIADLAGETAVIKVAARVGADRKAQVAKKDFERGIGCEIDYVVPEDAKTLTICANAGKAIPAVSAKCQAAVVCGELAHRVSGYREATPKRKGLFGLGGGSAKPVKSKAAKGKK</sequence>
<dbReference type="PANTHER" id="PTHR43384">
    <property type="entry name" value="SEPTUM SITE-DETERMINING PROTEIN MIND HOMOLOG, CHLOROPLASTIC-RELATED"/>
    <property type="match status" value="1"/>
</dbReference>
<dbReference type="InterPro" id="IPR011006">
    <property type="entry name" value="CheY-like_superfamily"/>
</dbReference>
<dbReference type="GO" id="GO:0016887">
    <property type="term" value="F:ATP hydrolysis activity"/>
    <property type="evidence" value="ECO:0007669"/>
    <property type="project" value="TreeGrafter"/>
</dbReference>
<dbReference type="EMBL" id="FWFR01000001">
    <property type="protein sequence ID" value="SLN36631.1"/>
    <property type="molecule type" value="Genomic_DNA"/>
</dbReference>
<dbReference type="Gene3D" id="3.40.50.300">
    <property type="entry name" value="P-loop containing nucleotide triphosphate hydrolases"/>
    <property type="match status" value="1"/>
</dbReference>
<keyword evidence="1" id="KW-0547">Nucleotide-binding</keyword>
<dbReference type="InterPro" id="IPR027417">
    <property type="entry name" value="P-loop_NTPase"/>
</dbReference>
<keyword evidence="2" id="KW-0067">ATP-binding</keyword>
<proteinExistence type="predicted"/>
<dbReference type="SUPFAM" id="SSF52540">
    <property type="entry name" value="P-loop containing nucleoside triphosphate hydrolases"/>
    <property type="match status" value="1"/>
</dbReference>
<dbReference type="InterPro" id="IPR050625">
    <property type="entry name" value="ParA/MinD_ATPase"/>
</dbReference>
<feature type="domain" description="AAA" evidence="3">
    <location>
        <begin position="156"/>
        <end position="312"/>
    </location>
</feature>
<protein>
    <submittedName>
        <fullName evidence="4">CobQ/CobB/MinD/ParA nucleotide binding domain protein</fullName>
    </submittedName>
</protein>
<dbReference type="OrthoDB" id="9783172at2"/>
<name>A0A1Y5SBL0_9PROT</name>
<dbReference type="AlphaFoldDB" id="A0A1Y5SBL0"/>
<dbReference type="Proteomes" id="UP000193200">
    <property type="component" value="Unassembled WGS sequence"/>
</dbReference>